<sequence length="321" mass="36541">MPETLNQMKSNSYVSMIPRWEKQASVRSRPRRVLSEESSPGWIFPPARQPILSHPGLTDISDEAKNFILAQSLFKYMNDIARIETEIINNIALRIFRKTYAVDFGEAMALDALSVVIDESYHAYVAMDFMRQVKELTGIEALPLPSETALSAAIKEIGSSLPNGEVANFELIAVTLAEHALTNDLIAVAKARDVCRTFYNIMHDHVMDEGRHSLLFESILKLFWGRLEEDQKCLIGALLPKLINRYLAPWLQMEFDRSVLESLGHEGMAIDRILQDTHCNWTEGRIDKTNIIARQMIDLLRRTEVMLHPVVRKAFADYGII</sequence>
<organism evidence="1 2">
    <name type="scientific">Mesoterricola sediminis</name>
    <dbReference type="NCBI Taxonomy" id="2927980"/>
    <lineage>
        <taxon>Bacteria</taxon>
        <taxon>Pseudomonadati</taxon>
        <taxon>Acidobacteriota</taxon>
        <taxon>Holophagae</taxon>
        <taxon>Holophagales</taxon>
        <taxon>Holophagaceae</taxon>
        <taxon>Mesoterricola</taxon>
    </lineage>
</organism>
<dbReference type="InterPro" id="IPR012348">
    <property type="entry name" value="RNR-like"/>
</dbReference>
<name>A0AA48GR17_9BACT</name>
<dbReference type="RefSeq" id="WP_316411191.1">
    <property type="nucleotide sequence ID" value="NZ_AP027081.1"/>
</dbReference>
<protein>
    <recommendedName>
        <fullName evidence="3">p-aminobenzoate N-oxygenase AurF</fullName>
    </recommendedName>
</protein>
<keyword evidence="2" id="KW-1185">Reference proteome</keyword>
<dbReference type="EMBL" id="AP027081">
    <property type="protein sequence ID" value="BDU76002.1"/>
    <property type="molecule type" value="Genomic_DNA"/>
</dbReference>
<accession>A0AA48GR17</accession>
<dbReference type="Proteomes" id="UP001228113">
    <property type="component" value="Chromosome"/>
</dbReference>
<dbReference type="InterPro" id="IPR025859">
    <property type="entry name" value="AurF/CmlI"/>
</dbReference>
<dbReference type="Gene3D" id="1.10.620.20">
    <property type="entry name" value="Ribonucleotide Reductase, subunit A"/>
    <property type="match status" value="1"/>
</dbReference>
<evidence type="ECO:0000313" key="1">
    <source>
        <dbReference type="EMBL" id="BDU76002.1"/>
    </source>
</evidence>
<proteinExistence type="predicted"/>
<evidence type="ECO:0008006" key="3">
    <source>
        <dbReference type="Google" id="ProtNLM"/>
    </source>
</evidence>
<evidence type="ECO:0000313" key="2">
    <source>
        <dbReference type="Proteomes" id="UP001228113"/>
    </source>
</evidence>
<dbReference type="GO" id="GO:0016491">
    <property type="term" value="F:oxidoreductase activity"/>
    <property type="evidence" value="ECO:0007669"/>
    <property type="project" value="InterPro"/>
</dbReference>
<dbReference type="KEGG" id="msea:METESE_09600"/>
<dbReference type="Pfam" id="PF11583">
    <property type="entry name" value="AurF"/>
    <property type="match status" value="1"/>
</dbReference>
<gene>
    <name evidence="1" type="ORF">METESE_09600</name>
</gene>
<reference evidence="1" key="1">
    <citation type="journal article" date="2023" name="Int. J. Syst. Evol. Microbiol.">
        <title>Mesoterricola silvestris gen. nov., sp. nov., Mesoterricola sediminis sp. nov., Geothrix oryzae sp. nov., Geothrix edaphica sp. nov., Geothrix rubra sp. nov., and Geothrix limicola sp. nov., six novel members of Acidobacteriota isolated from soils.</title>
        <authorList>
            <person name="Itoh H."/>
            <person name="Sugisawa Y."/>
            <person name="Mise K."/>
            <person name="Xu Z."/>
            <person name="Kuniyasu M."/>
            <person name="Ushijima N."/>
            <person name="Kawano K."/>
            <person name="Kobayashi E."/>
            <person name="Shiratori Y."/>
            <person name="Masuda Y."/>
            <person name="Senoo K."/>
        </authorList>
    </citation>
    <scope>NUCLEOTIDE SEQUENCE</scope>
    <source>
        <strain evidence="1">W786</strain>
    </source>
</reference>
<dbReference type="AlphaFoldDB" id="A0AA48GR17"/>